<dbReference type="STRING" id="1465490.SAMN05444277_10495"/>
<accession>A0A1I5UXN7</accession>
<dbReference type="AlphaFoldDB" id="A0A1I5UXN7"/>
<dbReference type="EMBL" id="FOXQ01000004">
    <property type="protein sequence ID" value="SFP99962.1"/>
    <property type="molecule type" value="Genomic_DNA"/>
</dbReference>
<evidence type="ECO:0000313" key="2">
    <source>
        <dbReference type="Proteomes" id="UP000199031"/>
    </source>
</evidence>
<proteinExistence type="predicted"/>
<keyword evidence="2" id="KW-1185">Reference proteome</keyword>
<sequence>MFALLATGFFSCEKQEVDFGGSALTDDPNIVAIDTISVNAYTTQVDSFSTVNSGYFIAGNHYDSTVGKLQATAYFDFTIPYDSAQMLNGCTSCYFDSLVLVTQFSGGFYGDTTAPFTLNVNQLTQLISDNNTFGYNVTSRNYTTEPLGSFTATVSPGRQNTIRIKLSDDLGKDLYNKIQRNSDTITDNDVFLKYIKGFCLTGASNNNTVYYMKPTGDSSLVLLYYHKNAPLPVNYTVKLPLNTEHQFNGFTTDHSGTNLSVFTAKKTQTLESSKTGGYVYMEANHGLCPKFNFPSLYALKEINNYVNIVSATLEIYPLKGSYGLQSFYSLPDTINLSILNEYDETSGYLYYSGTSTLQTGNLYIDYLYGENTKYTYDITSFVNAVLKAGTSSTYYLYMQPESTASNSNEQRLILHALNNGSFKLKLNVLGL</sequence>
<name>A0A1I5UXN7_9BACT</name>
<dbReference type="RefSeq" id="WP_177191853.1">
    <property type="nucleotide sequence ID" value="NZ_FOXQ01000004.1"/>
</dbReference>
<dbReference type="Proteomes" id="UP000199031">
    <property type="component" value="Unassembled WGS sequence"/>
</dbReference>
<evidence type="ECO:0008006" key="3">
    <source>
        <dbReference type="Google" id="ProtNLM"/>
    </source>
</evidence>
<reference evidence="1 2" key="1">
    <citation type="submission" date="2016-10" db="EMBL/GenBank/DDBJ databases">
        <authorList>
            <person name="de Groot N.N."/>
        </authorList>
    </citation>
    <scope>NUCLEOTIDE SEQUENCE [LARGE SCALE GENOMIC DNA]</scope>
    <source>
        <strain evidence="1 2">DSM 28286</strain>
    </source>
</reference>
<evidence type="ECO:0000313" key="1">
    <source>
        <dbReference type="EMBL" id="SFP99962.1"/>
    </source>
</evidence>
<protein>
    <recommendedName>
        <fullName evidence="3">DUF4270 domain-containing protein</fullName>
    </recommendedName>
</protein>
<gene>
    <name evidence="1" type="ORF">SAMN05444277_10495</name>
</gene>
<organism evidence="1 2">
    <name type="scientific">Parafilimonas terrae</name>
    <dbReference type="NCBI Taxonomy" id="1465490"/>
    <lineage>
        <taxon>Bacteria</taxon>
        <taxon>Pseudomonadati</taxon>
        <taxon>Bacteroidota</taxon>
        <taxon>Chitinophagia</taxon>
        <taxon>Chitinophagales</taxon>
        <taxon>Chitinophagaceae</taxon>
        <taxon>Parafilimonas</taxon>
    </lineage>
</organism>